<gene>
    <name evidence="2" type="ORF">CHS0354_041733</name>
</gene>
<feature type="compositionally biased region" description="Low complexity" evidence="1">
    <location>
        <begin position="13"/>
        <end position="28"/>
    </location>
</feature>
<dbReference type="AlphaFoldDB" id="A0AAE0W523"/>
<dbReference type="Proteomes" id="UP001195483">
    <property type="component" value="Unassembled WGS sequence"/>
</dbReference>
<sequence length="59" mass="6326">NNNCEPITPDTITPSHPHQTNNNHPNPSLSLTNPVTLGTDTSRAPNDIILLKDMNGPGK</sequence>
<reference evidence="2" key="2">
    <citation type="journal article" date="2021" name="Genome Biol. Evol.">
        <title>Developing a high-quality reference genome for a parasitic bivalve with doubly uniparental inheritance (Bivalvia: Unionida).</title>
        <authorList>
            <person name="Smith C.H."/>
        </authorList>
    </citation>
    <scope>NUCLEOTIDE SEQUENCE</scope>
    <source>
        <strain evidence="2">CHS0354</strain>
        <tissue evidence="2">Mantle</tissue>
    </source>
</reference>
<organism evidence="2 3">
    <name type="scientific">Potamilus streckersoni</name>
    <dbReference type="NCBI Taxonomy" id="2493646"/>
    <lineage>
        <taxon>Eukaryota</taxon>
        <taxon>Metazoa</taxon>
        <taxon>Spiralia</taxon>
        <taxon>Lophotrochozoa</taxon>
        <taxon>Mollusca</taxon>
        <taxon>Bivalvia</taxon>
        <taxon>Autobranchia</taxon>
        <taxon>Heteroconchia</taxon>
        <taxon>Palaeoheterodonta</taxon>
        <taxon>Unionida</taxon>
        <taxon>Unionoidea</taxon>
        <taxon>Unionidae</taxon>
        <taxon>Ambleminae</taxon>
        <taxon>Lampsilini</taxon>
        <taxon>Potamilus</taxon>
    </lineage>
</organism>
<accession>A0AAE0W523</accession>
<dbReference type="EMBL" id="JAEAOA010002350">
    <property type="protein sequence ID" value="KAK3601816.1"/>
    <property type="molecule type" value="Genomic_DNA"/>
</dbReference>
<evidence type="ECO:0000313" key="3">
    <source>
        <dbReference type="Proteomes" id="UP001195483"/>
    </source>
</evidence>
<evidence type="ECO:0000256" key="1">
    <source>
        <dbReference type="SAM" id="MobiDB-lite"/>
    </source>
</evidence>
<feature type="non-terminal residue" evidence="2">
    <location>
        <position position="1"/>
    </location>
</feature>
<proteinExistence type="predicted"/>
<name>A0AAE0W523_9BIVA</name>
<reference evidence="2" key="1">
    <citation type="journal article" date="2021" name="Genome Biol. Evol.">
        <title>A High-Quality Reference Genome for a Parasitic Bivalve with Doubly Uniparental Inheritance (Bivalvia: Unionida).</title>
        <authorList>
            <person name="Smith C.H."/>
        </authorList>
    </citation>
    <scope>NUCLEOTIDE SEQUENCE</scope>
    <source>
        <strain evidence="2">CHS0354</strain>
    </source>
</reference>
<keyword evidence="3" id="KW-1185">Reference proteome</keyword>
<reference evidence="2" key="3">
    <citation type="submission" date="2023-05" db="EMBL/GenBank/DDBJ databases">
        <authorList>
            <person name="Smith C.H."/>
        </authorList>
    </citation>
    <scope>NUCLEOTIDE SEQUENCE</scope>
    <source>
        <strain evidence="2">CHS0354</strain>
        <tissue evidence="2">Mantle</tissue>
    </source>
</reference>
<feature type="compositionally biased region" description="Polar residues" evidence="1">
    <location>
        <begin position="29"/>
        <end position="42"/>
    </location>
</feature>
<comment type="caution">
    <text evidence="2">The sequence shown here is derived from an EMBL/GenBank/DDBJ whole genome shotgun (WGS) entry which is preliminary data.</text>
</comment>
<feature type="region of interest" description="Disordered" evidence="1">
    <location>
        <begin position="1"/>
        <end position="42"/>
    </location>
</feature>
<evidence type="ECO:0000313" key="2">
    <source>
        <dbReference type="EMBL" id="KAK3601816.1"/>
    </source>
</evidence>
<protein>
    <submittedName>
        <fullName evidence="2">Uncharacterized protein</fullName>
    </submittedName>
</protein>